<protein>
    <submittedName>
        <fullName evidence="2">Uncharacterized protein</fullName>
    </submittedName>
</protein>
<evidence type="ECO:0000313" key="3">
    <source>
        <dbReference type="Proteomes" id="UP001221757"/>
    </source>
</evidence>
<gene>
    <name evidence="2" type="ORF">B0H17DRAFT_1184314</name>
</gene>
<name>A0AAD7CW26_MYCRO</name>
<proteinExistence type="predicted"/>
<dbReference type="AlphaFoldDB" id="A0AAD7CW26"/>
<sequence length="236" mass="26564">MGNWCYSKFESGDLRRIHQVGGRLKTGVDIQCDQSEVVAAAMGDPAITLENIQESEEQPRQASVLQFALLKTQFELRCNITLVHIESLTTKELLATVIGVAATCWTVGIVAEVACIIAEDGRKYESRDGRGRWVQMKEDREDECRDYCLTCELRKLAELQSYLRMDYFVKPLSNLDCGASRFGWESKGQHAPTQHAAITVGRSRSRPKAPAHMMHLRMKTTWISDAQPEANGDKDQ</sequence>
<organism evidence="2 3">
    <name type="scientific">Mycena rosella</name>
    <name type="common">Pink bonnet</name>
    <name type="synonym">Agaricus rosellus</name>
    <dbReference type="NCBI Taxonomy" id="1033263"/>
    <lineage>
        <taxon>Eukaryota</taxon>
        <taxon>Fungi</taxon>
        <taxon>Dikarya</taxon>
        <taxon>Basidiomycota</taxon>
        <taxon>Agaricomycotina</taxon>
        <taxon>Agaricomycetes</taxon>
        <taxon>Agaricomycetidae</taxon>
        <taxon>Agaricales</taxon>
        <taxon>Marasmiineae</taxon>
        <taxon>Mycenaceae</taxon>
        <taxon>Mycena</taxon>
    </lineage>
</organism>
<evidence type="ECO:0000313" key="2">
    <source>
        <dbReference type="EMBL" id="KAJ7667047.1"/>
    </source>
</evidence>
<feature type="region of interest" description="Disordered" evidence="1">
    <location>
        <begin position="188"/>
        <end position="207"/>
    </location>
</feature>
<dbReference type="EMBL" id="JARKIE010000207">
    <property type="protein sequence ID" value="KAJ7667047.1"/>
    <property type="molecule type" value="Genomic_DNA"/>
</dbReference>
<dbReference type="Proteomes" id="UP001221757">
    <property type="component" value="Unassembled WGS sequence"/>
</dbReference>
<comment type="caution">
    <text evidence="2">The sequence shown here is derived from an EMBL/GenBank/DDBJ whole genome shotgun (WGS) entry which is preliminary data.</text>
</comment>
<evidence type="ECO:0000256" key="1">
    <source>
        <dbReference type="SAM" id="MobiDB-lite"/>
    </source>
</evidence>
<reference evidence="2" key="1">
    <citation type="submission" date="2023-03" db="EMBL/GenBank/DDBJ databases">
        <title>Massive genome expansion in bonnet fungi (Mycena s.s.) driven by repeated elements and novel gene families across ecological guilds.</title>
        <authorList>
            <consortium name="Lawrence Berkeley National Laboratory"/>
            <person name="Harder C.B."/>
            <person name="Miyauchi S."/>
            <person name="Viragh M."/>
            <person name="Kuo A."/>
            <person name="Thoen E."/>
            <person name="Andreopoulos B."/>
            <person name="Lu D."/>
            <person name="Skrede I."/>
            <person name="Drula E."/>
            <person name="Henrissat B."/>
            <person name="Morin E."/>
            <person name="Kohler A."/>
            <person name="Barry K."/>
            <person name="LaButti K."/>
            <person name="Morin E."/>
            <person name="Salamov A."/>
            <person name="Lipzen A."/>
            <person name="Mereny Z."/>
            <person name="Hegedus B."/>
            <person name="Baldrian P."/>
            <person name="Stursova M."/>
            <person name="Weitz H."/>
            <person name="Taylor A."/>
            <person name="Grigoriev I.V."/>
            <person name="Nagy L.G."/>
            <person name="Martin F."/>
            <person name="Kauserud H."/>
        </authorList>
    </citation>
    <scope>NUCLEOTIDE SEQUENCE</scope>
    <source>
        <strain evidence="2">CBHHK067</strain>
    </source>
</reference>
<accession>A0AAD7CW26</accession>
<keyword evidence="3" id="KW-1185">Reference proteome</keyword>